<keyword evidence="3" id="KW-1185">Reference proteome</keyword>
<accession>A0A9E7L7K1</accession>
<dbReference type="EMBL" id="CP097511">
    <property type="protein sequence ID" value="URE47317.1"/>
    <property type="molecule type" value="Genomic_DNA"/>
</dbReference>
<reference evidence="2" key="1">
    <citation type="submission" date="2022-05" db="EMBL/GenBank/DDBJ databases">
        <title>The Musa troglodytarum L. genome provides insights into the mechanism of non-climacteric behaviour and enrichment of carotenoids.</title>
        <authorList>
            <person name="Wang J."/>
        </authorList>
    </citation>
    <scope>NUCLEOTIDE SEQUENCE</scope>
    <source>
        <tissue evidence="2">Leaf</tissue>
    </source>
</reference>
<evidence type="ECO:0000313" key="3">
    <source>
        <dbReference type="Proteomes" id="UP001055439"/>
    </source>
</evidence>
<feature type="compositionally biased region" description="Basic and acidic residues" evidence="1">
    <location>
        <begin position="12"/>
        <end position="35"/>
    </location>
</feature>
<feature type="region of interest" description="Disordered" evidence="1">
    <location>
        <begin position="1"/>
        <end position="38"/>
    </location>
</feature>
<name>A0A9E7L7K1_9LILI</name>
<evidence type="ECO:0000313" key="2">
    <source>
        <dbReference type="EMBL" id="URE47317.1"/>
    </source>
</evidence>
<protein>
    <submittedName>
        <fullName evidence="2">Uncharacterized protein</fullName>
    </submittedName>
</protein>
<sequence length="97" mass="10417">MVAVTASTNRPARVEAVRRNAEDKGSSKLSLEKPNLHSSSPRLLFGSCTSPVAFNRIEMTGPESKAQQFRALSSFLLRSRCALVLTSSRPHGSTSAA</sequence>
<feature type="compositionally biased region" description="Polar residues" evidence="1">
    <location>
        <begin position="1"/>
        <end position="10"/>
    </location>
</feature>
<evidence type="ECO:0000256" key="1">
    <source>
        <dbReference type="SAM" id="MobiDB-lite"/>
    </source>
</evidence>
<dbReference type="Proteomes" id="UP001055439">
    <property type="component" value="Chromosome 9"/>
</dbReference>
<dbReference type="AlphaFoldDB" id="A0A9E7L7K1"/>
<proteinExistence type="predicted"/>
<organism evidence="2 3">
    <name type="scientific">Musa troglodytarum</name>
    <name type="common">fe'i banana</name>
    <dbReference type="NCBI Taxonomy" id="320322"/>
    <lineage>
        <taxon>Eukaryota</taxon>
        <taxon>Viridiplantae</taxon>
        <taxon>Streptophyta</taxon>
        <taxon>Embryophyta</taxon>
        <taxon>Tracheophyta</taxon>
        <taxon>Spermatophyta</taxon>
        <taxon>Magnoliopsida</taxon>
        <taxon>Liliopsida</taxon>
        <taxon>Zingiberales</taxon>
        <taxon>Musaceae</taxon>
        <taxon>Musa</taxon>
    </lineage>
</organism>
<gene>
    <name evidence="2" type="ORF">MUK42_33460</name>
</gene>